<gene>
    <name evidence="2" type="ORF">OFUS_LOCUS10488</name>
</gene>
<comment type="caution">
    <text evidence="2">The sequence shown here is derived from an EMBL/GenBank/DDBJ whole genome shotgun (WGS) entry which is preliminary data.</text>
</comment>
<evidence type="ECO:0000256" key="1">
    <source>
        <dbReference type="SAM" id="Phobius"/>
    </source>
</evidence>
<feature type="transmembrane region" description="Helical" evidence="1">
    <location>
        <begin position="171"/>
        <end position="190"/>
    </location>
</feature>
<keyword evidence="1" id="KW-0812">Transmembrane</keyword>
<keyword evidence="1" id="KW-0472">Membrane</keyword>
<sequence>HMTLKMAFIIDKILNKFSANLFNLFKKFLRAEIESGDGNVPNRFKEILKTLSSWLKEHEKAPKPVPVLLQESVLTGVQGLNSNTASLTSAIETMMSMVSAMQHVMSSLLDPQALSTAVSNVSQSDAMNTFKESLTPIISEVKSGLNESRSTMKAIQITAVHLEKLSKYAKIFLKTFSTYLFVMTMLQVYNKTEFDSMVLKGRVLLWVRKILLFSVFMSVIFSPFWILR</sequence>
<evidence type="ECO:0000313" key="2">
    <source>
        <dbReference type="EMBL" id="CAH1784255.1"/>
    </source>
</evidence>
<evidence type="ECO:0000313" key="3">
    <source>
        <dbReference type="Proteomes" id="UP000749559"/>
    </source>
</evidence>
<keyword evidence="1" id="KW-1133">Transmembrane helix</keyword>
<name>A0A8S4NS21_OWEFU</name>
<dbReference type="EMBL" id="CAIIXF020000005">
    <property type="protein sequence ID" value="CAH1784255.1"/>
    <property type="molecule type" value="Genomic_DNA"/>
</dbReference>
<reference evidence="2" key="1">
    <citation type="submission" date="2022-03" db="EMBL/GenBank/DDBJ databases">
        <authorList>
            <person name="Martin C."/>
        </authorList>
    </citation>
    <scope>NUCLEOTIDE SEQUENCE</scope>
</reference>
<proteinExistence type="predicted"/>
<dbReference type="AlphaFoldDB" id="A0A8S4NS21"/>
<keyword evidence="3" id="KW-1185">Reference proteome</keyword>
<accession>A0A8S4NS21</accession>
<feature type="transmembrane region" description="Helical" evidence="1">
    <location>
        <begin position="210"/>
        <end position="227"/>
    </location>
</feature>
<organism evidence="2 3">
    <name type="scientific">Owenia fusiformis</name>
    <name type="common">Polychaete worm</name>
    <dbReference type="NCBI Taxonomy" id="6347"/>
    <lineage>
        <taxon>Eukaryota</taxon>
        <taxon>Metazoa</taxon>
        <taxon>Spiralia</taxon>
        <taxon>Lophotrochozoa</taxon>
        <taxon>Annelida</taxon>
        <taxon>Polychaeta</taxon>
        <taxon>Sedentaria</taxon>
        <taxon>Canalipalpata</taxon>
        <taxon>Sabellida</taxon>
        <taxon>Oweniida</taxon>
        <taxon>Oweniidae</taxon>
        <taxon>Owenia</taxon>
    </lineage>
</organism>
<dbReference type="Proteomes" id="UP000749559">
    <property type="component" value="Unassembled WGS sequence"/>
</dbReference>
<protein>
    <submittedName>
        <fullName evidence="2">Uncharacterized protein</fullName>
    </submittedName>
</protein>
<feature type="non-terminal residue" evidence="2">
    <location>
        <position position="228"/>
    </location>
</feature>